<comment type="subcellular location">
    <subcellularLocation>
        <location evidence="1">Endoplasmic reticulum membrane</location>
        <topology evidence="1">Single-pass type IV membrane protein</topology>
    </subcellularLocation>
    <subcellularLocation>
        <location evidence="2">Golgi apparatus membrane</location>
        <topology evidence="2">Single-pass type IV membrane protein</topology>
    </subcellularLocation>
</comment>
<keyword evidence="7 13" id="KW-1133">Transmembrane helix</keyword>
<name>A0A6P5HRI6_ANACO</name>
<evidence type="ECO:0000256" key="2">
    <source>
        <dbReference type="ARBA" id="ARBA00004409"/>
    </source>
</evidence>
<dbReference type="GO" id="GO:0000139">
    <property type="term" value="C:Golgi membrane"/>
    <property type="evidence" value="ECO:0007669"/>
    <property type="project" value="UniProtKB-SubCell"/>
</dbReference>
<gene>
    <name evidence="16" type="primary">LOC109728907</name>
</gene>
<evidence type="ECO:0000256" key="5">
    <source>
        <dbReference type="ARBA" id="ARBA00022824"/>
    </source>
</evidence>
<protein>
    <submittedName>
        <fullName evidence="16">Bet1-like SNARE 1-1 isoform X1</fullName>
    </submittedName>
</protein>
<dbReference type="GeneID" id="109728907"/>
<dbReference type="Gene3D" id="1.20.5.110">
    <property type="match status" value="1"/>
</dbReference>
<dbReference type="SUPFAM" id="SSF58038">
    <property type="entry name" value="SNARE fusion complex"/>
    <property type="match status" value="1"/>
</dbReference>
<reference evidence="15" key="1">
    <citation type="journal article" date="2015" name="Nat. Genet.">
        <title>The pineapple genome and the evolution of CAM photosynthesis.</title>
        <authorList>
            <person name="Ming R."/>
            <person name="VanBuren R."/>
            <person name="Wai C.M."/>
            <person name="Tang H."/>
            <person name="Schatz M.C."/>
            <person name="Bowers J.E."/>
            <person name="Lyons E."/>
            <person name="Wang M.L."/>
            <person name="Chen J."/>
            <person name="Biggers E."/>
            <person name="Zhang J."/>
            <person name="Huang L."/>
            <person name="Zhang L."/>
            <person name="Miao W."/>
            <person name="Zhang J."/>
            <person name="Ye Z."/>
            <person name="Miao C."/>
            <person name="Lin Z."/>
            <person name="Wang H."/>
            <person name="Zhou H."/>
            <person name="Yim W.C."/>
            <person name="Priest H.D."/>
            <person name="Zheng C."/>
            <person name="Woodhouse M."/>
            <person name="Edger P.P."/>
            <person name="Guyot R."/>
            <person name="Guo H.B."/>
            <person name="Guo H."/>
            <person name="Zheng G."/>
            <person name="Singh R."/>
            <person name="Sharma A."/>
            <person name="Min X."/>
            <person name="Zheng Y."/>
            <person name="Lee H."/>
            <person name="Gurtowski J."/>
            <person name="Sedlazeck F.J."/>
            <person name="Harkess A."/>
            <person name="McKain M.R."/>
            <person name="Liao Z."/>
            <person name="Fang J."/>
            <person name="Liu J."/>
            <person name="Zhang X."/>
            <person name="Zhang Q."/>
            <person name="Hu W."/>
            <person name="Qin Y."/>
            <person name="Wang K."/>
            <person name="Chen L.Y."/>
            <person name="Shirley N."/>
            <person name="Lin Y.R."/>
            <person name="Liu L.Y."/>
            <person name="Hernandez A.G."/>
            <person name="Wright C.L."/>
            <person name="Bulone V."/>
            <person name="Tuskan G.A."/>
            <person name="Heath K."/>
            <person name="Zee F."/>
            <person name="Moore P.H."/>
            <person name="Sunkar R."/>
            <person name="Leebens-Mack J.H."/>
            <person name="Mockler T."/>
            <person name="Bennetzen J.L."/>
            <person name="Freeling M."/>
            <person name="Sankoff D."/>
            <person name="Paterson A.H."/>
            <person name="Zhu X."/>
            <person name="Yang X."/>
            <person name="Smith J.A."/>
            <person name="Cushman J.C."/>
            <person name="Paull R.E."/>
            <person name="Yu Q."/>
        </authorList>
    </citation>
    <scope>NUCLEOTIDE SEQUENCE [LARGE SCALE GENOMIC DNA]</scope>
    <source>
        <strain evidence="15">cv. F153</strain>
    </source>
</reference>
<evidence type="ECO:0000256" key="8">
    <source>
        <dbReference type="ARBA" id="ARBA00023034"/>
    </source>
</evidence>
<evidence type="ECO:0000256" key="12">
    <source>
        <dbReference type="ARBA" id="ARBA00060029"/>
    </source>
</evidence>
<dbReference type="InterPro" id="IPR039899">
    <property type="entry name" value="BET1_SNARE"/>
</dbReference>
<dbReference type="AlphaFoldDB" id="A0A6P5HRI6"/>
<sequence length="144" mass="16665">MNHAHFSESHELLQLLRPNPHSRFPIQRDYRSNRAALFDGIEEGGIRALSYSHEIDEHENDQAIEGLQDRVNFLKRLTGDIHEEVESHNRTLDRMGNDMDASRGILSGTVDRFKMVFENKSSRQMATIVASFVALFLLIYYMTK</sequence>
<evidence type="ECO:0000256" key="1">
    <source>
        <dbReference type="ARBA" id="ARBA00004163"/>
    </source>
</evidence>
<comment type="function">
    <text evidence="12">Required for vesicular transport from the ER to the Golgi complex. Functions as a SNARE associated with ER-derived vesicles.</text>
</comment>
<evidence type="ECO:0000256" key="11">
    <source>
        <dbReference type="ARBA" id="ARBA00037962"/>
    </source>
</evidence>
<dbReference type="RefSeq" id="XP_020115033.1">
    <property type="nucleotide sequence ID" value="XM_020259444.1"/>
</dbReference>
<feature type="domain" description="T-SNARE coiled-coil homology" evidence="14">
    <location>
        <begin position="54"/>
        <end position="116"/>
    </location>
</feature>
<keyword evidence="6" id="KW-0653">Protein transport</keyword>
<evidence type="ECO:0000256" key="13">
    <source>
        <dbReference type="SAM" id="Phobius"/>
    </source>
</evidence>
<keyword evidence="15" id="KW-1185">Reference proteome</keyword>
<dbReference type="PANTHER" id="PTHR12791">
    <property type="entry name" value="GOLGI SNARE BET1-RELATED"/>
    <property type="match status" value="1"/>
</dbReference>
<dbReference type="FunFam" id="1.20.5.110:FF:000033">
    <property type="entry name" value="bet1-like SNARE 1-1"/>
    <property type="match status" value="1"/>
</dbReference>
<evidence type="ECO:0000259" key="14">
    <source>
        <dbReference type="PROSITE" id="PS50192"/>
    </source>
</evidence>
<keyword evidence="8" id="KW-0333">Golgi apparatus</keyword>
<dbReference type="OrthoDB" id="261831at2759"/>
<organism evidence="15 16">
    <name type="scientific">Ananas comosus</name>
    <name type="common">Pineapple</name>
    <name type="synonym">Ananas ananas</name>
    <dbReference type="NCBI Taxonomy" id="4615"/>
    <lineage>
        <taxon>Eukaryota</taxon>
        <taxon>Viridiplantae</taxon>
        <taxon>Streptophyta</taxon>
        <taxon>Embryophyta</taxon>
        <taxon>Tracheophyta</taxon>
        <taxon>Spermatophyta</taxon>
        <taxon>Magnoliopsida</taxon>
        <taxon>Liliopsida</taxon>
        <taxon>Poales</taxon>
        <taxon>Bromeliaceae</taxon>
        <taxon>Bromelioideae</taxon>
        <taxon>Ananas</taxon>
    </lineage>
</organism>
<keyword evidence="10 13" id="KW-0472">Membrane</keyword>
<comment type="similarity">
    <text evidence="11">Belongs to the BET1 family.</text>
</comment>
<keyword evidence="5" id="KW-0256">Endoplasmic reticulum</keyword>
<evidence type="ECO:0000256" key="6">
    <source>
        <dbReference type="ARBA" id="ARBA00022927"/>
    </source>
</evidence>
<keyword evidence="3" id="KW-0813">Transport</keyword>
<proteinExistence type="inferred from homology"/>
<evidence type="ECO:0000256" key="10">
    <source>
        <dbReference type="ARBA" id="ARBA00023136"/>
    </source>
</evidence>
<evidence type="ECO:0000313" key="15">
    <source>
        <dbReference type="Proteomes" id="UP000515123"/>
    </source>
</evidence>
<dbReference type="GO" id="GO:0015031">
    <property type="term" value="P:protein transport"/>
    <property type="evidence" value="ECO:0007669"/>
    <property type="project" value="UniProtKB-KW"/>
</dbReference>
<dbReference type="InterPro" id="IPR000727">
    <property type="entry name" value="T_SNARE_dom"/>
</dbReference>
<feature type="transmembrane region" description="Helical" evidence="13">
    <location>
        <begin position="125"/>
        <end position="143"/>
    </location>
</feature>
<dbReference type="Proteomes" id="UP000515123">
    <property type="component" value="Linkage group 25"/>
</dbReference>
<keyword evidence="4 13" id="KW-0812">Transmembrane</keyword>
<evidence type="ECO:0000256" key="7">
    <source>
        <dbReference type="ARBA" id="ARBA00022989"/>
    </source>
</evidence>
<dbReference type="PROSITE" id="PS50192">
    <property type="entry name" value="T_SNARE"/>
    <property type="match status" value="1"/>
</dbReference>
<reference evidence="16" key="2">
    <citation type="submission" date="2025-08" db="UniProtKB">
        <authorList>
            <consortium name="RefSeq"/>
        </authorList>
    </citation>
    <scope>IDENTIFICATION</scope>
    <source>
        <tissue evidence="16">Leaf</tissue>
    </source>
</reference>
<evidence type="ECO:0000256" key="4">
    <source>
        <dbReference type="ARBA" id="ARBA00022692"/>
    </source>
</evidence>
<accession>A0A6P5HRI6</accession>
<evidence type="ECO:0000313" key="16">
    <source>
        <dbReference type="RefSeq" id="XP_020115033.1"/>
    </source>
</evidence>
<evidence type="ECO:0000256" key="3">
    <source>
        <dbReference type="ARBA" id="ARBA00022448"/>
    </source>
</evidence>
<dbReference type="CDD" id="cd15853">
    <property type="entry name" value="SNARE_Bet1"/>
    <property type="match status" value="1"/>
</dbReference>
<keyword evidence="9" id="KW-0175">Coiled coil</keyword>
<evidence type="ECO:0000256" key="9">
    <source>
        <dbReference type="ARBA" id="ARBA00023054"/>
    </source>
</evidence>
<dbReference type="GO" id="GO:0005789">
    <property type="term" value="C:endoplasmic reticulum membrane"/>
    <property type="evidence" value="ECO:0007669"/>
    <property type="project" value="UniProtKB-SubCell"/>
</dbReference>